<dbReference type="InterPro" id="IPR025192">
    <property type="entry name" value="Succ_DH/fum_Rdtase_N"/>
</dbReference>
<dbReference type="PANTHER" id="PTHR11921:SF29">
    <property type="entry name" value="SUCCINATE DEHYDROGENASE [UBIQUINONE] IRON-SULFUR SUBUNIT, MITOCHONDRIAL"/>
    <property type="match status" value="1"/>
</dbReference>
<dbReference type="GO" id="GO:0009060">
    <property type="term" value="P:aerobic respiration"/>
    <property type="evidence" value="ECO:0007669"/>
    <property type="project" value="TreeGrafter"/>
</dbReference>
<evidence type="ECO:0000259" key="1">
    <source>
        <dbReference type="Pfam" id="PF13085"/>
    </source>
</evidence>
<feature type="non-terminal residue" evidence="2">
    <location>
        <position position="109"/>
    </location>
</feature>
<dbReference type="EMBL" id="UINC01102160">
    <property type="protein sequence ID" value="SVC63558.1"/>
    <property type="molecule type" value="Genomic_DNA"/>
</dbReference>
<feature type="non-terminal residue" evidence="2">
    <location>
        <position position="1"/>
    </location>
</feature>
<feature type="domain" description="Succinate dehydogenase/fumarate reductase N-terminal" evidence="1">
    <location>
        <begin position="6"/>
        <end position="109"/>
    </location>
</feature>
<dbReference type="PANTHER" id="PTHR11921">
    <property type="entry name" value="SUCCINATE DEHYDROGENASE IRON-SULFUR PROTEIN"/>
    <property type="match status" value="1"/>
</dbReference>
<reference evidence="2" key="1">
    <citation type="submission" date="2018-05" db="EMBL/GenBank/DDBJ databases">
        <authorList>
            <person name="Lanie J.A."/>
            <person name="Ng W.-L."/>
            <person name="Kazmierczak K.M."/>
            <person name="Andrzejewski T.M."/>
            <person name="Davidsen T.M."/>
            <person name="Wayne K.J."/>
            <person name="Tettelin H."/>
            <person name="Glass J.I."/>
            <person name="Rusch D."/>
            <person name="Podicherti R."/>
            <person name="Tsui H.-C.T."/>
            <person name="Winkler M.E."/>
        </authorList>
    </citation>
    <scope>NUCLEOTIDE SEQUENCE</scope>
</reference>
<proteinExistence type="predicted"/>
<gene>
    <name evidence="2" type="ORF">METZ01_LOCUS316412</name>
</gene>
<dbReference type="GO" id="GO:0009055">
    <property type="term" value="F:electron transfer activity"/>
    <property type="evidence" value="ECO:0007669"/>
    <property type="project" value="InterPro"/>
</dbReference>
<organism evidence="2">
    <name type="scientific">marine metagenome</name>
    <dbReference type="NCBI Taxonomy" id="408172"/>
    <lineage>
        <taxon>unclassified sequences</taxon>
        <taxon>metagenomes</taxon>
        <taxon>ecological metagenomes</taxon>
    </lineage>
</organism>
<dbReference type="AlphaFoldDB" id="A0A382NSU5"/>
<dbReference type="FunFam" id="3.10.20.30:FF:000018">
    <property type="entry name" value="Succinate dehydrogenase iron-sulfur subunit"/>
    <property type="match status" value="1"/>
</dbReference>
<name>A0A382NSU5_9ZZZZ</name>
<dbReference type="InterPro" id="IPR050573">
    <property type="entry name" value="SDH/FRD_Iron-Sulfur"/>
</dbReference>
<dbReference type="InterPro" id="IPR036010">
    <property type="entry name" value="2Fe-2S_ferredoxin-like_sf"/>
</dbReference>
<protein>
    <recommendedName>
        <fullName evidence="1">Succinate dehydogenase/fumarate reductase N-terminal domain-containing protein</fullName>
    </recommendedName>
</protein>
<dbReference type="Gene3D" id="3.10.20.30">
    <property type="match status" value="1"/>
</dbReference>
<dbReference type="Pfam" id="PF13085">
    <property type="entry name" value="Fer2_3"/>
    <property type="match status" value="1"/>
</dbReference>
<dbReference type="GO" id="GO:0051536">
    <property type="term" value="F:iron-sulfur cluster binding"/>
    <property type="evidence" value="ECO:0007669"/>
    <property type="project" value="InterPro"/>
</dbReference>
<evidence type="ECO:0000313" key="2">
    <source>
        <dbReference type="EMBL" id="SVC63558.1"/>
    </source>
</evidence>
<accession>A0A382NSU5</accession>
<sequence>MSRMLKFKIKRQDSKESSPYWEDFTVPYKANSNVISCLMDIQANPLNSKGEKVSPVVWDCSCLEEVCGSCTMVINGEVRQSCSALVDKLEEPIRLEPMSKFPVIRDLAV</sequence>
<dbReference type="GO" id="GO:0022904">
    <property type="term" value="P:respiratory electron transport chain"/>
    <property type="evidence" value="ECO:0007669"/>
    <property type="project" value="TreeGrafter"/>
</dbReference>
<dbReference type="InterPro" id="IPR012675">
    <property type="entry name" value="Beta-grasp_dom_sf"/>
</dbReference>
<dbReference type="SUPFAM" id="SSF54292">
    <property type="entry name" value="2Fe-2S ferredoxin-like"/>
    <property type="match status" value="1"/>
</dbReference>